<dbReference type="SUPFAM" id="SSF53448">
    <property type="entry name" value="Nucleotide-diphospho-sugar transferases"/>
    <property type="match status" value="1"/>
</dbReference>
<accession>A0A432MJB1</accession>
<dbReference type="Proteomes" id="UP000280296">
    <property type="component" value="Unassembled WGS sequence"/>
</dbReference>
<comment type="similarity">
    <text evidence="1">Belongs to the UDPGP type 1 family.</text>
</comment>
<dbReference type="CDD" id="cd04193">
    <property type="entry name" value="UDPGlcNAc_PPase"/>
    <property type="match status" value="1"/>
</dbReference>
<reference evidence="4 5" key="1">
    <citation type="submission" date="2018-12" db="EMBL/GenBank/DDBJ databases">
        <authorList>
            <person name="Toschakov S.V."/>
        </authorList>
    </citation>
    <scope>NUCLEOTIDE SEQUENCE [LARGE SCALE GENOMIC DNA]</scope>
    <source>
        <strain evidence="4 5">GM2012</strain>
    </source>
</reference>
<dbReference type="PANTHER" id="PTHR11952">
    <property type="entry name" value="UDP- GLUCOSE PYROPHOSPHORYLASE"/>
    <property type="match status" value="1"/>
</dbReference>
<dbReference type="AlphaFoldDB" id="A0A432MJB1"/>
<evidence type="ECO:0000256" key="1">
    <source>
        <dbReference type="ARBA" id="ARBA00010401"/>
    </source>
</evidence>
<dbReference type="RefSeq" id="WP_126725743.1">
    <property type="nucleotide sequence ID" value="NZ_RYZH01000022.1"/>
</dbReference>
<reference evidence="4 5" key="2">
    <citation type="submission" date="2019-01" db="EMBL/GenBank/DDBJ databases">
        <title>Tautonia sociabilis, a novel thermotolerant planctomycete of Isosphaeraceae family, isolated from a 4000 m deep subterranean habitat.</title>
        <authorList>
            <person name="Kovaleva O.L."/>
            <person name="Elcheninov A.G."/>
            <person name="Van Heerden E."/>
            <person name="Toshchakov S.V."/>
            <person name="Novikov A."/>
            <person name="Bonch-Osmolovskaya E.A."/>
            <person name="Kublanov I.V."/>
        </authorList>
    </citation>
    <scope>NUCLEOTIDE SEQUENCE [LARGE SCALE GENOMIC DNA]</scope>
    <source>
        <strain evidence="4 5">GM2012</strain>
    </source>
</reference>
<keyword evidence="3" id="KW-0548">Nucleotidyltransferase</keyword>
<keyword evidence="2" id="KW-0808">Transferase</keyword>
<proteinExistence type="inferred from homology"/>
<dbReference type="InterPro" id="IPR002618">
    <property type="entry name" value="UDPGP_fam"/>
</dbReference>
<evidence type="ECO:0000256" key="2">
    <source>
        <dbReference type="ARBA" id="ARBA00022679"/>
    </source>
</evidence>
<keyword evidence="5" id="KW-1185">Reference proteome</keyword>
<dbReference type="InterPro" id="IPR039741">
    <property type="entry name" value="UDP-sugar_pyrophosphorylase"/>
</dbReference>
<comment type="caution">
    <text evidence="4">The sequence shown here is derived from an EMBL/GenBank/DDBJ whole genome shotgun (WGS) entry which is preliminary data.</text>
</comment>
<dbReference type="GO" id="GO:0070569">
    <property type="term" value="F:uridylyltransferase activity"/>
    <property type="evidence" value="ECO:0007669"/>
    <property type="project" value="InterPro"/>
</dbReference>
<evidence type="ECO:0000313" key="4">
    <source>
        <dbReference type="EMBL" id="RUL87379.1"/>
    </source>
</evidence>
<name>A0A432MJB1_9BACT</name>
<evidence type="ECO:0000256" key="3">
    <source>
        <dbReference type="ARBA" id="ARBA00022695"/>
    </source>
</evidence>
<dbReference type="EMBL" id="RYZH01000022">
    <property type="protein sequence ID" value="RUL87379.1"/>
    <property type="molecule type" value="Genomic_DNA"/>
</dbReference>
<sequence>MPADPELVDLLARFGQSHVLRFWDELDAQGRERLTSQLTRLDLGRLAELIDRLVLSRAIETDEHAIDPSRVGPVEVCRLPQTDAERVARRRAADRGEAALASGEVAAVLVAGGQGTRLGFDGPKGTYPIGPVSGASLFQIHAEKLLALSRRHGRAIPLYIMTSPENHEATASFFERHGNFGLEHVRLFVQGQMPAVDSKTGKLLLAGKDRLAMSPDGHGGTIAALASPGEEGKPSCLEEMRERGIRTIYYFQVDNPLAQICDPAYLGLHLIADAEISFKVVEKQRPDEKVGVVVEVDGRARVIEYSDLPAELAERREPDGRLQLWAGSIAIHCFDREFLERLASGGGKLPFHRALKKVPYVGEDGHLVSPSEPNAVKFETFIFDALPLARRWSIVETDRATEFEPLKNATGADSPASVRQRLSDLYGDWLEQAGAKVLRRGDGSVPFGIEISPLLALEAADLKGKIEPGLVVDRPLYLGPTGSS</sequence>
<evidence type="ECO:0000313" key="5">
    <source>
        <dbReference type="Proteomes" id="UP000280296"/>
    </source>
</evidence>
<dbReference type="InterPro" id="IPR029044">
    <property type="entry name" value="Nucleotide-diphossugar_trans"/>
</dbReference>
<gene>
    <name evidence="4" type="ORF">TsocGM_12680</name>
</gene>
<protein>
    <submittedName>
        <fullName evidence="4">UDPGP type 1 family protein</fullName>
    </submittedName>
</protein>
<dbReference type="Pfam" id="PF01704">
    <property type="entry name" value="UDPGP"/>
    <property type="match status" value="1"/>
</dbReference>
<organism evidence="4 5">
    <name type="scientific">Tautonia sociabilis</name>
    <dbReference type="NCBI Taxonomy" id="2080755"/>
    <lineage>
        <taxon>Bacteria</taxon>
        <taxon>Pseudomonadati</taxon>
        <taxon>Planctomycetota</taxon>
        <taxon>Planctomycetia</taxon>
        <taxon>Isosphaerales</taxon>
        <taxon>Isosphaeraceae</taxon>
        <taxon>Tautonia</taxon>
    </lineage>
</organism>
<dbReference type="Gene3D" id="3.90.550.10">
    <property type="entry name" value="Spore Coat Polysaccharide Biosynthesis Protein SpsA, Chain A"/>
    <property type="match status" value="1"/>
</dbReference>
<dbReference type="OrthoDB" id="9806910at2"/>
<dbReference type="PANTHER" id="PTHR11952:SF2">
    <property type="entry name" value="LD24639P"/>
    <property type="match status" value="1"/>
</dbReference>